<accession>A0A7G9FNV7</accession>
<reference evidence="1 2" key="1">
    <citation type="submission" date="2020-08" db="EMBL/GenBank/DDBJ databases">
        <authorList>
            <person name="Liu C."/>
            <person name="Sun Q."/>
        </authorList>
    </citation>
    <scope>NUCLEOTIDE SEQUENCE [LARGE SCALE GENOMIC DNA]</scope>
    <source>
        <strain evidence="1 2">NSJ-4</strain>
    </source>
</reference>
<name>A0A7G9FNV7_9FIRM</name>
<organism evidence="1 2">
    <name type="scientific">Wujia chipingensis</name>
    <dbReference type="NCBI Taxonomy" id="2763670"/>
    <lineage>
        <taxon>Bacteria</taxon>
        <taxon>Bacillati</taxon>
        <taxon>Bacillota</taxon>
        <taxon>Clostridia</taxon>
        <taxon>Lachnospirales</taxon>
        <taxon>Lachnospiraceae</taxon>
        <taxon>Wujia</taxon>
    </lineage>
</organism>
<keyword evidence="2" id="KW-1185">Reference proteome</keyword>
<dbReference type="GO" id="GO:0016301">
    <property type="term" value="F:kinase activity"/>
    <property type="evidence" value="ECO:0007669"/>
    <property type="project" value="UniProtKB-KW"/>
</dbReference>
<gene>
    <name evidence="1" type="ORF">H9Q76_02810</name>
</gene>
<proteinExistence type="predicted"/>
<sequence>MNKQVIISIGREYGSGGHVIAEMIAKHYNIPLYDRNILDELSKETGNSYDVYKKYDEKPANPFITRTVLGQSNSVEKIIAEMQFNFLKEKAESGESYVVLGRCAEDILQDNDGLISIFLVGDTDVKQKRIMEVKHVSADEALTKMKRHDKSRKQYHNSFSSGKWGDSRYYDVCINTSRLGLKASAEELIRYIDARVAAM</sequence>
<dbReference type="Pfam" id="PF13189">
    <property type="entry name" value="Cytidylate_kin2"/>
    <property type="match status" value="1"/>
</dbReference>
<protein>
    <submittedName>
        <fullName evidence="1">Cytidylate kinase-like family protein</fullName>
    </submittedName>
</protein>
<dbReference type="Gene3D" id="3.40.50.300">
    <property type="entry name" value="P-loop containing nucleotide triphosphate hydrolases"/>
    <property type="match status" value="1"/>
</dbReference>
<dbReference type="KEGG" id="wcp:H9Q76_02810"/>
<evidence type="ECO:0000313" key="1">
    <source>
        <dbReference type="EMBL" id="QNM00239.1"/>
    </source>
</evidence>
<dbReference type="AlphaFoldDB" id="A0A7G9FNV7"/>
<keyword evidence="1" id="KW-0808">Transferase</keyword>
<keyword evidence="1" id="KW-0418">Kinase</keyword>
<dbReference type="Proteomes" id="UP000515819">
    <property type="component" value="Chromosome"/>
</dbReference>
<dbReference type="InterPro" id="IPR027417">
    <property type="entry name" value="P-loop_NTPase"/>
</dbReference>
<evidence type="ECO:0000313" key="2">
    <source>
        <dbReference type="Proteomes" id="UP000515819"/>
    </source>
</evidence>
<dbReference type="RefSeq" id="WP_227573313.1">
    <property type="nucleotide sequence ID" value="NZ_CP060632.1"/>
</dbReference>
<dbReference type="EMBL" id="CP060632">
    <property type="protein sequence ID" value="QNM00239.1"/>
    <property type="molecule type" value="Genomic_DNA"/>
</dbReference>
<dbReference type="SUPFAM" id="SSF52540">
    <property type="entry name" value="P-loop containing nucleoside triphosphate hydrolases"/>
    <property type="match status" value="1"/>
</dbReference>